<accession>A0A7G1Q8M5</accession>
<gene>
    <name evidence="13" type="ORF">NSCAC_0504</name>
</gene>
<comment type="similarity">
    <text evidence="2 11">Belongs to the ABC-2 integral membrane protein family.</text>
</comment>
<keyword evidence="4 11" id="KW-1003">Cell membrane</keyword>
<dbReference type="EMBL" id="LR778175">
    <property type="protein sequence ID" value="CAB1275114.1"/>
    <property type="molecule type" value="Genomic_DNA"/>
</dbReference>
<keyword evidence="5" id="KW-0762">Sugar transport</keyword>
<dbReference type="Proteomes" id="UP000516072">
    <property type="component" value="Chromosome"/>
</dbReference>
<evidence type="ECO:0000256" key="8">
    <source>
        <dbReference type="ARBA" id="ARBA00022989"/>
    </source>
</evidence>
<comment type="subcellular location">
    <subcellularLocation>
        <location evidence="11">Cell inner membrane</location>
        <topology evidence="11">Multi-pass membrane protein</topology>
    </subcellularLocation>
    <subcellularLocation>
        <location evidence="1">Cell membrane</location>
        <topology evidence="1">Multi-pass membrane protein</topology>
    </subcellularLocation>
</comment>
<sequence>MFFITPFKQFIRNRELIIQLIWSETAGRYRGSFAGFLWSLLNPLFSLIMYTFVFGIVFKARQGLAAETTFDFSLMLFVGLILHGLLTECITRAPFLITGNPSYVKQVVFPLEILPLVTLGSSLFHTSISFLLLIAAWVLTHGGVGISAVYIPCFIFPLSLIALGLGWLIAAIAVYFRDINQLVSFMSSGLLFFSPIFYPASAVPQPFQTILSINPLTYVIEQIRSCLLGKDPLLLKDYLIYLLIASLVAVLGYFWFQRVRPGFADIL</sequence>
<feature type="transmembrane region" description="Helical" evidence="11">
    <location>
        <begin position="113"/>
        <end position="139"/>
    </location>
</feature>
<evidence type="ECO:0000256" key="6">
    <source>
        <dbReference type="ARBA" id="ARBA00022692"/>
    </source>
</evidence>
<dbReference type="PRINTS" id="PR00164">
    <property type="entry name" value="ABC2TRNSPORT"/>
</dbReference>
<evidence type="ECO:0000259" key="12">
    <source>
        <dbReference type="PROSITE" id="PS51012"/>
    </source>
</evidence>
<dbReference type="GO" id="GO:0140359">
    <property type="term" value="F:ABC-type transporter activity"/>
    <property type="evidence" value="ECO:0007669"/>
    <property type="project" value="InterPro"/>
</dbReference>
<evidence type="ECO:0000256" key="9">
    <source>
        <dbReference type="ARBA" id="ARBA00023047"/>
    </source>
</evidence>
<keyword evidence="10 11" id="KW-0472">Membrane</keyword>
<evidence type="ECO:0000256" key="7">
    <source>
        <dbReference type="ARBA" id="ARBA00022903"/>
    </source>
</evidence>
<proteinExistence type="inferred from homology"/>
<feature type="domain" description="ABC transmembrane type-2" evidence="12">
    <location>
        <begin position="34"/>
        <end position="259"/>
    </location>
</feature>
<feature type="transmembrane region" description="Helical" evidence="11">
    <location>
        <begin position="238"/>
        <end position="256"/>
    </location>
</feature>
<keyword evidence="14" id="KW-1185">Reference proteome</keyword>
<dbReference type="InterPro" id="IPR047817">
    <property type="entry name" value="ABC2_TM_bact-type"/>
</dbReference>
<evidence type="ECO:0000256" key="11">
    <source>
        <dbReference type="RuleBase" id="RU361157"/>
    </source>
</evidence>
<keyword evidence="7" id="KW-0972">Capsule biogenesis/degradation</keyword>
<name>A0A7G1Q8M5_9GAMM</name>
<feature type="transmembrane region" description="Helical" evidence="11">
    <location>
        <begin position="36"/>
        <end position="58"/>
    </location>
</feature>
<keyword evidence="9" id="KW-0625">Polysaccharide transport</keyword>
<evidence type="ECO:0000256" key="4">
    <source>
        <dbReference type="ARBA" id="ARBA00022475"/>
    </source>
</evidence>
<dbReference type="InterPro" id="IPR000412">
    <property type="entry name" value="ABC_2_transport"/>
</dbReference>
<dbReference type="GO" id="GO:0015920">
    <property type="term" value="P:lipopolysaccharide transport"/>
    <property type="evidence" value="ECO:0007669"/>
    <property type="project" value="TreeGrafter"/>
</dbReference>
<feature type="transmembrane region" description="Helical" evidence="11">
    <location>
        <begin position="182"/>
        <end position="200"/>
    </location>
</feature>
<dbReference type="PANTHER" id="PTHR30413">
    <property type="entry name" value="INNER MEMBRANE TRANSPORT PERMEASE"/>
    <property type="match status" value="1"/>
</dbReference>
<reference evidence="13 14" key="1">
    <citation type="submission" date="2020-03" db="EMBL/GenBank/DDBJ databases">
        <authorList>
            <person name="Picone N."/>
        </authorList>
    </citation>
    <scope>NUCLEOTIDE SEQUENCE [LARGE SCALE GENOMIC DNA]</scope>
    <source>
        <strain evidence="13">NSCAC1</strain>
    </source>
</reference>
<protein>
    <recommendedName>
        <fullName evidence="11">Transport permease protein</fullName>
    </recommendedName>
</protein>
<evidence type="ECO:0000256" key="3">
    <source>
        <dbReference type="ARBA" id="ARBA00022448"/>
    </source>
</evidence>
<evidence type="ECO:0000256" key="5">
    <source>
        <dbReference type="ARBA" id="ARBA00022597"/>
    </source>
</evidence>
<organism evidence="13 14">
    <name type="scientific">Candidatus Nitrosacidococcus tergens</name>
    <dbReference type="NCBI Taxonomy" id="553981"/>
    <lineage>
        <taxon>Bacteria</taxon>
        <taxon>Pseudomonadati</taxon>
        <taxon>Pseudomonadota</taxon>
        <taxon>Gammaproteobacteria</taxon>
        <taxon>Chromatiales</taxon>
        <taxon>Chromatiaceae</taxon>
        <taxon>Candidatus Nitrosacidococcus</taxon>
    </lineage>
</organism>
<dbReference type="PANTHER" id="PTHR30413:SF10">
    <property type="entry name" value="CAPSULE POLYSACCHARIDE EXPORT INNER-MEMBRANE PROTEIN CTRC"/>
    <property type="match status" value="1"/>
</dbReference>
<feature type="transmembrane region" description="Helical" evidence="11">
    <location>
        <begin position="151"/>
        <end position="176"/>
    </location>
</feature>
<evidence type="ECO:0000256" key="1">
    <source>
        <dbReference type="ARBA" id="ARBA00004651"/>
    </source>
</evidence>
<evidence type="ECO:0000256" key="2">
    <source>
        <dbReference type="ARBA" id="ARBA00007783"/>
    </source>
</evidence>
<dbReference type="AlphaFoldDB" id="A0A7G1Q8M5"/>
<evidence type="ECO:0000313" key="13">
    <source>
        <dbReference type="EMBL" id="CAB1275114.1"/>
    </source>
</evidence>
<feature type="transmembrane region" description="Helical" evidence="11">
    <location>
        <begin position="70"/>
        <end position="93"/>
    </location>
</feature>
<dbReference type="Pfam" id="PF01061">
    <property type="entry name" value="ABC2_membrane"/>
    <property type="match status" value="1"/>
</dbReference>
<dbReference type="RefSeq" id="WP_197744855.1">
    <property type="nucleotide sequence ID" value="NZ_LR778175.1"/>
</dbReference>
<dbReference type="PROSITE" id="PS51012">
    <property type="entry name" value="ABC_TM2"/>
    <property type="match status" value="1"/>
</dbReference>
<evidence type="ECO:0000313" key="14">
    <source>
        <dbReference type="Proteomes" id="UP000516072"/>
    </source>
</evidence>
<keyword evidence="8 11" id="KW-1133">Transmembrane helix</keyword>
<keyword evidence="3 11" id="KW-0813">Transport</keyword>
<evidence type="ECO:0000256" key="10">
    <source>
        <dbReference type="ARBA" id="ARBA00023136"/>
    </source>
</evidence>
<dbReference type="InterPro" id="IPR013525">
    <property type="entry name" value="ABC2_TM"/>
</dbReference>
<dbReference type="GO" id="GO:0043190">
    <property type="term" value="C:ATP-binding cassette (ABC) transporter complex"/>
    <property type="evidence" value="ECO:0007669"/>
    <property type="project" value="InterPro"/>
</dbReference>
<dbReference type="KEGG" id="ntg:NSCAC_0504"/>
<dbReference type="GO" id="GO:0015774">
    <property type="term" value="P:polysaccharide transport"/>
    <property type="evidence" value="ECO:0007669"/>
    <property type="project" value="UniProtKB-KW"/>
</dbReference>
<keyword evidence="6 11" id="KW-0812">Transmembrane</keyword>